<organism evidence="1 2">
    <name type="scientific">Rhabditophanes sp. KR3021</name>
    <dbReference type="NCBI Taxonomy" id="114890"/>
    <lineage>
        <taxon>Eukaryota</taxon>
        <taxon>Metazoa</taxon>
        <taxon>Ecdysozoa</taxon>
        <taxon>Nematoda</taxon>
        <taxon>Chromadorea</taxon>
        <taxon>Rhabditida</taxon>
        <taxon>Tylenchina</taxon>
        <taxon>Panagrolaimomorpha</taxon>
        <taxon>Strongyloidoidea</taxon>
        <taxon>Alloionematidae</taxon>
        <taxon>Rhabditophanes</taxon>
    </lineage>
</organism>
<accession>A0AC35TSQ9</accession>
<evidence type="ECO:0000313" key="2">
    <source>
        <dbReference type="WBParaSite" id="RSKR_0000408300.1"/>
    </source>
</evidence>
<dbReference type="WBParaSite" id="RSKR_0000408300.1">
    <property type="protein sequence ID" value="RSKR_0000408300.1"/>
    <property type="gene ID" value="RSKR_0000408300"/>
</dbReference>
<name>A0AC35TSQ9_9BILA</name>
<reference evidence="2" key="1">
    <citation type="submission" date="2016-11" db="UniProtKB">
        <authorList>
            <consortium name="WormBaseParasite"/>
        </authorList>
    </citation>
    <scope>IDENTIFICATION</scope>
    <source>
        <strain evidence="2">KR3021</strain>
    </source>
</reference>
<protein>
    <submittedName>
        <fullName evidence="2">Acyl-CoA synthetase family member 2, mitochondrial</fullName>
    </submittedName>
</protein>
<proteinExistence type="predicted"/>
<evidence type="ECO:0000313" key="1">
    <source>
        <dbReference type="Proteomes" id="UP000095286"/>
    </source>
</evidence>
<dbReference type="Proteomes" id="UP000095286">
    <property type="component" value="Unplaced"/>
</dbReference>
<sequence length="617" mass="68382">MGECSNRVTTQTLELTASDTIPIPPPIAKPSSDTNNNTLLGMASYTHGASNTPLMFTTIGKILRNVAGEIPDKQFVIFKRESQRKTYGQVLEDSEKLALGLLHLGLCQGDRIGIWAPNDYIWVVTQFAAALAGLVLVNVNPSYQTEELKYALMKVGIKAIIAPPDFKKSNYYNIISEIIPQIREGAIGVGEVESEEFPDFRHLIIYNGGSGGFKGAWNYDHITQLGTGEDKKKLTLIEADISPDDAANIQYTSGTTGSPKGATLSHHNILNNAMFVGVRAGYQNTNAIICIPNPLYHCFGCVMGVLAALIHHQTCVFPAPSFEPLAALEAIHEESCTAVYGTPTMYIDMINHPKFKDYNYSSIKSGIVAGAPCPIALCQRLVTEMGMEDLAVCYGTTETSPVSYMSLLRDAPEYRIQSVGYVMDHLESMLIDEKGKVVSRGEKGEILVRGYSVMLCYWGSEEQTKKDITPDRWYHTGDIGVMHGDGTVTIVGRSKDMIVRGGENLYPTEIEQFLFRHPQVENVQVVGVPDARMGEAVCAWIQQKDHFPGAEQLTEASVKEYCQGKIAYFKIPRYILFKKEKDFPKTVTGKIKKFEIKQKSTIQLGLQNVSYHYTEFY</sequence>